<accession>M5RFV3</accession>
<protein>
    <submittedName>
        <fullName evidence="2">Uncharacterized protein</fullName>
    </submittedName>
</protein>
<feature type="region of interest" description="Disordered" evidence="1">
    <location>
        <begin position="20"/>
        <end position="52"/>
    </location>
</feature>
<evidence type="ECO:0000313" key="2">
    <source>
        <dbReference type="EMBL" id="EMI18265.1"/>
    </source>
</evidence>
<comment type="caution">
    <text evidence="2">The sequence shown here is derived from an EMBL/GenBank/DDBJ whole genome shotgun (WGS) entry which is preliminary data.</text>
</comment>
<dbReference type="EMBL" id="ANOG01000687">
    <property type="protein sequence ID" value="EMI18265.1"/>
    <property type="molecule type" value="Genomic_DNA"/>
</dbReference>
<keyword evidence="3" id="KW-1185">Reference proteome</keyword>
<feature type="compositionally biased region" description="Basic and acidic residues" evidence="1">
    <location>
        <begin position="34"/>
        <end position="52"/>
    </location>
</feature>
<evidence type="ECO:0000313" key="3">
    <source>
        <dbReference type="Proteomes" id="UP000011991"/>
    </source>
</evidence>
<sequence>MRRKSNAIYFGSGTARENVRLRPEADTSSAVAVRPRDVANELQRPEADTMTE</sequence>
<organism evidence="2 3">
    <name type="scientific">Rhodopirellula maiorica SM1</name>
    <dbReference type="NCBI Taxonomy" id="1265738"/>
    <lineage>
        <taxon>Bacteria</taxon>
        <taxon>Pseudomonadati</taxon>
        <taxon>Planctomycetota</taxon>
        <taxon>Planctomycetia</taxon>
        <taxon>Pirellulales</taxon>
        <taxon>Pirellulaceae</taxon>
        <taxon>Novipirellula</taxon>
    </lineage>
</organism>
<gene>
    <name evidence="2" type="ORF">RMSM_04826</name>
</gene>
<proteinExistence type="predicted"/>
<name>M5RFV3_9BACT</name>
<evidence type="ECO:0000256" key="1">
    <source>
        <dbReference type="SAM" id="MobiDB-lite"/>
    </source>
</evidence>
<dbReference type="AlphaFoldDB" id="M5RFV3"/>
<reference evidence="2 3" key="1">
    <citation type="journal article" date="2013" name="Mar. Genomics">
        <title>Expression of sulfatases in Rhodopirellula baltica and the diversity of sulfatases in the genus Rhodopirellula.</title>
        <authorList>
            <person name="Wegner C.E."/>
            <person name="Richter-Heitmann T."/>
            <person name="Klindworth A."/>
            <person name="Klockow C."/>
            <person name="Richter M."/>
            <person name="Achstetter T."/>
            <person name="Glockner F.O."/>
            <person name="Harder J."/>
        </authorList>
    </citation>
    <scope>NUCLEOTIDE SEQUENCE [LARGE SCALE GENOMIC DNA]</scope>
    <source>
        <strain evidence="2 3">SM1</strain>
    </source>
</reference>
<dbReference type="Proteomes" id="UP000011991">
    <property type="component" value="Unassembled WGS sequence"/>
</dbReference>